<comment type="caution">
    <text evidence="2">The sequence shown here is derived from an EMBL/GenBank/DDBJ whole genome shotgun (WGS) entry which is preliminary data.</text>
</comment>
<gene>
    <name evidence="2" type="ORF">MQP27_04940</name>
</gene>
<sequence length="223" mass="23012">MSGIGPVEPVGSAGSGDGRDVIGADAPRLTDRWPAVSPRVRRNALGAGVIAAVTAVALLAPQAGSPDHARPPEPMPYPANVTDWHYLGLGAPLGSRATAGSFRFDVSVDSGPPVTLTVLDAAFPGLVAHATPRPAFTVPAGTTRRVTVEISVSDCSGLPPNADLPFLDVTLRNTRAIQHHSFIFGGAYARDLSTLFHRACNRSPARSAPRPSGSAGSQNADRA</sequence>
<feature type="region of interest" description="Disordered" evidence="1">
    <location>
        <begin position="202"/>
        <end position="223"/>
    </location>
</feature>
<dbReference type="RefSeq" id="WP_242761265.1">
    <property type="nucleotide sequence ID" value="NZ_JALDAY010000001.1"/>
</dbReference>
<feature type="compositionally biased region" description="Low complexity" evidence="1">
    <location>
        <begin position="202"/>
        <end position="217"/>
    </location>
</feature>
<feature type="region of interest" description="Disordered" evidence="1">
    <location>
        <begin position="1"/>
        <end position="26"/>
    </location>
</feature>
<keyword evidence="3" id="KW-1185">Reference proteome</keyword>
<proteinExistence type="predicted"/>
<evidence type="ECO:0000313" key="3">
    <source>
        <dbReference type="Proteomes" id="UP001165269"/>
    </source>
</evidence>
<evidence type="ECO:0000313" key="2">
    <source>
        <dbReference type="EMBL" id="MCI3270459.1"/>
    </source>
</evidence>
<organism evidence="2 3">
    <name type="scientific">Streptomyces cylindrosporus</name>
    <dbReference type="NCBI Taxonomy" id="2927583"/>
    <lineage>
        <taxon>Bacteria</taxon>
        <taxon>Bacillati</taxon>
        <taxon>Actinomycetota</taxon>
        <taxon>Actinomycetes</taxon>
        <taxon>Kitasatosporales</taxon>
        <taxon>Streptomycetaceae</taxon>
        <taxon>Streptomyces</taxon>
    </lineage>
</organism>
<evidence type="ECO:0000256" key="1">
    <source>
        <dbReference type="SAM" id="MobiDB-lite"/>
    </source>
</evidence>
<name>A0ABS9XZW4_9ACTN</name>
<reference evidence="2" key="1">
    <citation type="submission" date="2022-03" db="EMBL/GenBank/DDBJ databases">
        <title>Streptomyces 7R015 and 7R016 isolated from Barleria lupulina in Thailand.</title>
        <authorList>
            <person name="Kanchanasin P."/>
            <person name="Phongsopitanun W."/>
            <person name="Tanasupawat S."/>
        </authorList>
    </citation>
    <scope>NUCLEOTIDE SEQUENCE</scope>
    <source>
        <strain evidence="2">7R015</strain>
    </source>
</reference>
<evidence type="ECO:0008006" key="4">
    <source>
        <dbReference type="Google" id="ProtNLM"/>
    </source>
</evidence>
<accession>A0ABS9XZW4</accession>
<protein>
    <recommendedName>
        <fullName evidence="4">Tat pathway signal sequence domain protein</fullName>
    </recommendedName>
</protein>
<dbReference type="Proteomes" id="UP001165269">
    <property type="component" value="Unassembled WGS sequence"/>
</dbReference>
<dbReference type="EMBL" id="JALDAY010000001">
    <property type="protein sequence ID" value="MCI3270459.1"/>
    <property type="molecule type" value="Genomic_DNA"/>
</dbReference>